<reference evidence="7" key="2">
    <citation type="submission" date="2020-09" db="EMBL/GenBank/DDBJ databases">
        <authorList>
            <person name="Sun Q."/>
            <person name="Zhou Y."/>
        </authorList>
    </citation>
    <scope>NUCLEOTIDE SEQUENCE</scope>
    <source>
        <strain evidence="7">CGMCC 1.15448</strain>
    </source>
</reference>
<keyword evidence="1" id="KW-0001">2Fe-2S</keyword>
<evidence type="ECO:0000313" key="8">
    <source>
        <dbReference type="Proteomes" id="UP000607559"/>
    </source>
</evidence>
<evidence type="ECO:0000256" key="4">
    <source>
        <dbReference type="ARBA" id="ARBA00023004"/>
    </source>
</evidence>
<accession>A0A8J2XVB2</accession>
<gene>
    <name evidence="7" type="ORF">GCM10011511_46250</name>
</gene>
<dbReference type="Pfam" id="PF00111">
    <property type="entry name" value="Fer2"/>
    <property type="match status" value="1"/>
</dbReference>
<dbReference type="InterPro" id="IPR002888">
    <property type="entry name" value="2Fe-2S-bd"/>
</dbReference>
<dbReference type="PROSITE" id="PS00197">
    <property type="entry name" value="2FE2S_FER_1"/>
    <property type="match status" value="1"/>
</dbReference>
<reference evidence="7" key="1">
    <citation type="journal article" date="2014" name="Int. J. Syst. Evol. Microbiol.">
        <title>Complete genome sequence of Corynebacterium casei LMG S-19264T (=DSM 44701T), isolated from a smear-ripened cheese.</title>
        <authorList>
            <consortium name="US DOE Joint Genome Institute (JGI-PGF)"/>
            <person name="Walter F."/>
            <person name="Albersmeier A."/>
            <person name="Kalinowski J."/>
            <person name="Ruckert C."/>
        </authorList>
    </citation>
    <scope>NUCLEOTIDE SEQUENCE</scope>
    <source>
        <strain evidence="7">CGMCC 1.15448</strain>
    </source>
</reference>
<evidence type="ECO:0000256" key="5">
    <source>
        <dbReference type="ARBA" id="ARBA00023014"/>
    </source>
</evidence>
<dbReference type="Proteomes" id="UP000607559">
    <property type="component" value="Unassembled WGS sequence"/>
</dbReference>
<dbReference type="InterPro" id="IPR036884">
    <property type="entry name" value="2Fe-2S-bd_dom_sf"/>
</dbReference>
<evidence type="ECO:0000313" key="7">
    <source>
        <dbReference type="EMBL" id="GGB17217.1"/>
    </source>
</evidence>
<dbReference type="PANTHER" id="PTHR44379:SF2">
    <property type="entry name" value="BLR6218 PROTEIN"/>
    <property type="match status" value="1"/>
</dbReference>
<dbReference type="RefSeq" id="WP_308423260.1">
    <property type="nucleotide sequence ID" value="NZ_BMJC01000005.1"/>
</dbReference>
<keyword evidence="5" id="KW-0411">Iron-sulfur</keyword>
<keyword evidence="2" id="KW-0479">Metal-binding</keyword>
<dbReference type="PANTHER" id="PTHR44379">
    <property type="entry name" value="OXIDOREDUCTASE WITH IRON-SULFUR SUBUNIT"/>
    <property type="match status" value="1"/>
</dbReference>
<proteinExistence type="predicted"/>
<evidence type="ECO:0000256" key="3">
    <source>
        <dbReference type="ARBA" id="ARBA00023002"/>
    </source>
</evidence>
<comment type="caution">
    <text evidence="7">The sequence shown here is derived from an EMBL/GenBank/DDBJ whole genome shotgun (WGS) entry which is preliminary data.</text>
</comment>
<dbReference type="InterPro" id="IPR036010">
    <property type="entry name" value="2Fe-2S_ferredoxin-like_sf"/>
</dbReference>
<dbReference type="InterPro" id="IPR006058">
    <property type="entry name" value="2Fe2S_fd_BS"/>
</dbReference>
<keyword evidence="8" id="KW-1185">Reference proteome</keyword>
<dbReference type="AlphaFoldDB" id="A0A8J2XVB2"/>
<dbReference type="Pfam" id="PF01799">
    <property type="entry name" value="Fer2_2"/>
    <property type="match status" value="1"/>
</dbReference>
<keyword evidence="3" id="KW-0560">Oxidoreductase</keyword>
<sequence>MSAKHTIAMGKYTLNINGKNISIEADEKMPLLWVIREIIGLTGTKYGCGIAQCGACTVLLNGNPIRSCSIPASSVAGQPITTIEGLSPDNSHPVQKAWIDEQVPQCGYCQSGQILAAAALLQKHPHPTDDDINMAMQGNLCRCGCYTRIRKAIKTAAASAKPASTLN</sequence>
<evidence type="ECO:0000256" key="1">
    <source>
        <dbReference type="ARBA" id="ARBA00022714"/>
    </source>
</evidence>
<dbReference type="InterPro" id="IPR012675">
    <property type="entry name" value="Beta-grasp_dom_sf"/>
</dbReference>
<dbReference type="GO" id="GO:0051537">
    <property type="term" value="F:2 iron, 2 sulfur cluster binding"/>
    <property type="evidence" value="ECO:0007669"/>
    <property type="project" value="UniProtKB-KW"/>
</dbReference>
<dbReference type="Gene3D" id="1.10.150.120">
    <property type="entry name" value="[2Fe-2S]-binding domain"/>
    <property type="match status" value="1"/>
</dbReference>
<protein>
    <submittedName>
        <fullName evidence="7">Isoquinoline 1-oxidoreductase subunit alpha</fullName>
    </submittedName>
</protein>
<name>A0A8J2XVB2_9BACT</name>
<dbReference type="EMBL" id="BMJC01000005">
    <property type="protein sequence ID" value="GGB17217.1"/>
    <property type="molecule type" value="Genomic_DNA"/>
</dbReference>
<dbReference type="CDD" id="cd00207">
    <property type="entry name" value="fer2"/>
    <property type="match status" value="1"/>
</dbReference>
<keyword evidence="4" id="KW-0408">Iron</keyword>
<dbReference type="FunFam" id="3.10.20.30:FF:000020">
    <property type="entry name" value="Xanthine dehydrogenase iron-sulfur subunit"/>
    <property type="match status" value="1"/>
</dbReference>
<dbReference type="GO" id="GO:0046872">
    <property type="term" value="F:metal ion binding"/>
    <property type="evidence" value="ECO:0007669"/>
    <property type="project" value="UniProtKB-KW"/>
</dbReference>
<dbReference type="SUPFAM" id="SSF47741">
    <property type="entry name" value="CO dehydrogenase ISP C-domain like"/>
    <property type="match status" value="1"/>
</dbReference>
<evidence type="ECO:0000259" key="6">
    <source>
        <dbReference type="PROSITE" id="PS51085"/>
    </source>
</evidence>
<dbReference type="InterPro" id="IPR051452">
    <property type="entry name" value="Diverse_Oxidoreductases"/>
</dbReference>
<dbReference type="GO" id="GO:0016491">
    <property type="term" value="F:oxidoreductase activity"/>
    <property type="evidence" value="ECO:0007669"/>
    <property type="project" value="UniProtKB-KW"/>
</dbReference>
<dbReference type="PROSITE" id="PS51085">
    <property type="entry name" value="2FE2S_FER_2"/>
    <property type="match status" value="1"/>
</dbReference>
<evidence type="ECO:0000256" key="2">
    <source>
        <dbReference type="ARBA" id="ARBA00022723"/>
    </source>
</evidence>
<dbReference type="SUPFAM" id="SSF54292">
    <property type="entry name" value="2Fe-2S ferredoxin-like"/>
    <property type="match status" value="1"/>
</dbReference>
<organism evidence="7 8">
    <name type="scientific">Puia dinghuensis</name>
    <dbReference type="NCBI Taxonomy" id="1792502"/>
    <lineage>
        <taxon>Bacteria</taxon>
        <taxon>Pseudomonadati</taxon>
        <taxon>Bacteroidota</taxon>
        <taxon>Chitinophagia</taxon>
        <taxon>Chitinophagales</taxon>
        <taxon>Chitinophagaceae</taxon>
        <taxon>Puia</taxon>
    </lineage>
</organism>
<feature type="domain" description="2Fe-2S ferredoxin-type" evidence="6">
    <location>
        <begin position="10"/>
        <end position="86"/>
    </location>
</feature>
<dbReference type="InterPro" id="IPR001041">
    <property type="entry name" value="2Fe-2S_ferredoxin-type"/>
</dbReference>
<dbReference type="Gene3D" id="3.10.20.30">
    <property type="match status" value="1"/>
</dbReference>